<feature type="chain" id="PRO_5046880943" evidence="1">
    <location>
        <begin position="23"/>
        <end position="487"/>
    </location>
</feature>
<evidence type="ECO:0000313" key="5">
    <source>
        <dbReference type="Proteomes" id="UP001221546"/>
    </source>
</evidence>
<sequence length="487" mass="53134">MKVRLLRATAAIGLVCVIPASAQTQAPYAFERGYPTADTTRRARDDADFQRAITAYRFWYPTVSVEGIFNGNREVGIKDGEKIGIAAAGPRQVGFTLNSDTPYGSGVIDVSKGPVVIEIPPGPYIGLVNDHNQGWVLDMGLPGPDAGKGGKHLVLAPDYKGAVPAGYHVARSKSYKNLLAIRALPVGGDVNKAMDALRALKVHPLGSNRNLAVVDTTKEKLDSSSLRWEDNGQFWQVLKRIVDEEPIVPSFLPMYGLLSELGIEKGKPFAPDARMTDILARAAKAGRDQMLVSAFDSARPDRINWPDRKWEWVGLTPGSAQFETPAGMDLEARDRWFAQAIVTSPAMFRRTAGAGSLYWMSVRDATGAFLDGGKNYTLSLPQPVPGKLFWSVTVYDTATRSQVQTDQDRGALRSMFELKDIKGSAPAQLYFGPDAPTGHEAHWIKTQPGKGWFAYIRIYGPEAAAFDKSWKPGDFTEVKAATVGSMK</sequence>
<name>A0ABY8JNV1_9BRAD</name>
<dbReference type="Gene3D" id="2.60.40.1610">
    <property type="entry name" value="Domain of unknown function DUF1254"/>
    <property type="match status" value="1"/>
</dbReference>
<dbReference type="InterPro" id="IPR037049">
    <property type="entry name" value="DUF1214_C_sf"/>
</dbReference>
<dbReference type="PANTHER" id="PTHR36509:SF3">
    <property type="entry name" value="SIGNAL PEPTIDE PROTEIN"/>
    <property type="match status" value="1"/>
</dbReference>
<accession>A0ABY8JNV1</accession>
<feature type="signal peptide" evidence="1">
    <location>
        <begin position="1"/>
        <end position="22"/>
    </location>
</feature>
<feature type="domain" description="DUF1214" evidence="2">
    <location>
        <begin position="356"/>
        <end position="462"/>
    </location>
</feature>
<keyword evidence="1" id="KW-0732">Signal</keyword>
<protein>
    <submittedName>
        <fullName evidence="4">DUF1254 domain-containing protein</fullName>
    </submittedName>
</protein>
<dbReference type="Gene3D" id="2.60.120.600">
    <property type="entry name" value="Domain of unknown function DUF1214, C-terminal domain"/>
    <property type="match status" value="1"/>
</dbReference>
<proteinExistence type="predicted"/>
<dbReference type="InterPro" id="IPR010621">
    <property type="entry name" value="DUF1214"/>
</dbReference>
<dbReference type="InterPro" id="IPR037050">
    <property type="entry name" value="DUF1254_sf"/>
</dbReference>
<organism evidence="4 5">
    <name type="scientific">Bradyrhizobium brasilense</name>
    <dbReference type="NCBI Taxonomy" id="1419277"/>
    <lineage>
        <taxon>Bacteria</taxon>
        <taxon>Pseudomonadati</taxon>
        <taxon>Pseudomonadota</taxon>
        <taxon>Alphaproteobacteria</taxon>
        <taxon>Hyphomicrobiales</taxon>
        <taxon>Nitrobacteraceae</taxon>
        <taxon>Bradyrhizobium</taxon>
    </lineage>
</organism>
<dbReference type="EMBL" id="CP121646">
    <property type="protein sequence ID" value="WFU66046.1"/>
    <property type="molecule type" value="Genomic_DNA"/>
</dbReference>
<keyword evidence="5" id="KW-1185">Reference proteome</keyword>
<dbReference type="Proteomes" id="UP001221546">
    <property type="component" value="Chromosome"/>
</dbReference>
<dbReference type="InterPro" id="IPR010679">
    <property type="entry name" value="DUF1254"/>
</dbReference>
<reference evidence="4 5" key="1">
    <citation type="submission" date="2023-04" db="EMBL/GenBank/DDBJ databases">
        <title>Australian commercial rhizobial inoculants.</title>
        <authorList>
            <person name="Kohlmeier M.G."/>
            <person name="O'Hara G.W."/>
            <person name="Colombi E."/>
            <person name="Ramsay J.P."/>
            <person name="Terpolilli J."/>
        </authorList>
    </citation>
    <scope>NUCLEOTIDE SEQUENCE [LARGE SCALE GENOMIC DNA]</scope>
    <source>
        <strain evidence="4 5">CB627</strain>
    </source>
</reference>
<dbReference type="PANTHER" id="PTHR36509">
    <property type="entry name" value="BLL3101 PROTEIN"/>
    <property type="match status" value="1"/>
</dbReference>
<evidence type="ECO:0000313" key="4">
    <source>
        <dbReference type="EMBL" id="WFU66046.1"/>
    </source>
</evidence>
<feature type="domain" description="DUF1254" evidence="3">
    <location>
        <begin position="95"/>
        <end position="200"/>
    </location>
</feature>
<evidence type="ECO:0000256" key="1">
    <source>
        <dbReference type="SAM" id="SignalP"/>
    </source>
</evidence>
<dbReference type="Pfam" id="PF06863">
    <property type="entry name" value="DUF1254"/>
    <property type="match status" value="1"/>
</dbReference>
<dbReference type="SUPFAM" id="SSF160935">
    <property type="entry name" value="VPA0735-like"/>
    <property type="match status" value="1"/>
</dbReference>
<dbReference type="RefSeq" id="WP_076823761.1">
    <property type="nucleotide sequence ID" value="NZ_CP121646.1"/>
</dbReference>
<evidence type="ECO:0000259" key="3">
    <source>
        <dbReference type="Pfam" id="PF06863"/>
    </source>
</evidence>
<dbReference type="Gene3D" id="1.10.3360.10">
    <property type="entry name" value="VPA0735-like domain"/>
    <property type="match status" value="1"/>
</dbReference>
<gene>
    <name evidence="4" type="ORF">QA636_11220</name>
</gene>
<evidence type="ECO:0000259" key="2">
    <source>
        <dbReference type="Pfam" id="PF06742"/>
    </source>
</evidence>
<dbReference type="Pfam" id="PF06742">
    <property type="entry name" value="DUF1214"/>
    <property type="match status" value="1"/>
</dbReference>